<dbReference type="AlphaFoldDB" id="A0A382H305"/>
<protein>
    <submittedName>
        <fullName evidence="1">Uncharacterized protein</fullName>
    </submittedName>
</protein>
<reference evidence="1" key="1">
    <citation type="submission" date="2018-05" db="EMBL/GenBank/DDBJ databases">
        <authorList>
            <person name="Lanie J.A."/>
            <person name="Ng W.-L."/>
            <person name="Kazmierczak K.M."/>
            <person name="Andrzejewski T.M."/>
            <person name="Davidsen T.M."/>
            <person name="Wayne K.J."/>
            <person name="Tettelin H."/>
            <person name="Glass J.I."/>
            <person name="Rusch D."/>
            <person name="Podicherti R."/>
            <person name="Tsui H.-C.T."/>
            <person name="Winkler M.E."/>
        </authorList>
    </citation>
    <scope>NUCLEOTIDE SEQUENCE</scope>
</reference>
<gene>
    <name evidence="1" type="ORF">METZ01_LOCUS234560</name>
</gene>
<name>A0A382H305_9ZZZZ</name>
<dbReference type="EMBL" id="UINC01058907">
    <property type="protein sequence ID" value="SVB81706.1"/>
    <property type="molecule type" value="Genomic_DNA"/>
</dbReference>
<proteinExistence type="predicted"/>
<organism evidence="1">
    <name type="scientific">marine metagenome</name>
    <dbReference type="NCBI Taxonomy" id="408172"/>
    <lineage>
        <taxon>unclassified sequences</taxon>
        <taxon>metagenomes</taxon>
        <taxon>ecological metagenomes</taxon>
    </lineage>
</organism>
<accession>A0A382H305</accession>
<evidence type="ECO:0000313" key="1">
    <source>
        <dbReference type="EMBL" id="SVB81706.1"/>
    </source>
</evidence>
<sequence>MMRWCRFPPRTEEIQFDEKWAFVYQKERPCDPARLGDRRRGENGDHVAFDPQHRLVLEVVPGKRHQRQIRALVQAAQRRTGGRMMRLLTSDEYRAYRTEILSAYGIQEKVIRTGRPGRPRKPRIIPPPDRLYATVHKTRRKGRVVQVEPRLQFGCEEPLAEALSLSPVRHTVNPSFLERFNGTDRHRNSRKNRKTYRFSKDWDHHNASTYFTAYAYNFCWPVHSLRQPQGNGRYQPRTPAMAAGLTDHVWTLREWLSLPAKIY</sequence>